<gene>
    <name evidence="1" type="ORF">P9271_01140</name>
</gene>
<keyword evidence="2" id="KW-1185">Reference proteome</keyword>
<evidence type="ECO:0000313" key="1">
    <source>
        <dbReference type="EMBL" id="MED4399966.1"/>
    </source>
</evidence>
<evidence type="ECO:0008006" key="3">
    <source>
        <dbReference type="Google" id="ProtNLM"/>
    </source>
</evidence>
<name>A0ABU6NS44_9BACI</name>
<dbReference type="GeneID" id="301142838"/>
<evidence type="ECO:0000313" key="2">
    <source>
        <dbReference type="Proteomes" id="UP001342826"/>
    </source>
</evidence>
<organism evidence="1 2">
    <name type="scientific">Metabacillus fastidiosus</name>
    <dbReference type="NCBI Taxonomy" id="1458"/>
    <lineage>
        <taxon>Bacteria</taxon>
        <taxon>Bacillati</taxon>
        <taxon>Bacillota</taxon>
        <taxon>Bacilli</taxon>
        <taxon>Bacillales</taxon>
        <taxon>Bacillaceae</taxon>
        <taxon>Metabacillus</taxon>
    </lineage>
</organism>
<reference evidence="1 2" key="1">
    <citation type="submission" date="2023-03" db="EMBL/GenBank/DDBJ databases">
        <title>Bacillus Genome Sequencing.</title>
        <authorList>
            <person name="Dunlap C."/>
        </authorList>
    </citation>
    <scope>NUCLEOTIDE SEQUENCE [LARGE SCALE GENOMIC DNA]</scope>
    <source>
        <strain evidence="1 2">NRS-1717</strain>
    </source>
</reference>
<proteinExistence type="predicted"/>
<dbReference type="EMBL" id="JARTFS010000001">
    <property type="protein sequence ID" value="MED4399966.1"/>
    <property type="molecule type" value="Genomic_DNA"/>
</dbReference>
<dbReference type="Proteomes" id="UP001342826">
    <property type="component" value="Unassembled WGS sequence"/>
</dbReference>
<protein>
    <recommendedName>
        <fullName evidence="3">DUF3221 domain-containing protein</fullName>
    </recommendedName>
</protein>
<accession>A0ABU6NS44</accession>
<comment type="caution">
    <text evidence="1">The sequence shown here is derived from an EMBL/GenBank/DDBJ whole genome shotgun (WGS) entry which is preliminary data.</text>
</comment>
<sequence>MKDKFLLIFILVIGLSYLNIKHNEAERISQAAQIAEESDLNVYEIVSIEGTKVIAQGVNQEKSITFDTENVQLKGSINVGSTVKVFMEADGQLQGIKYIEVLKR</sequence>
<dbReference type="RefSeq" id="WP_066234488.1">
    <property type="nucleotide sequence ID" value="NZ_JARTFQ010000005.1"/>
</dbReference>